<sequence length="646" mass="70110">MNLKPKLLPVFVLGICSLANAQIINNGIIKITTNTNVFVQDEYTNDTSGNHVCDGNFYLNSNFVNNGTTSASSGTTYFKSATNNLLTLSGTSDNANFYNLEIDVTAADKKGVSVANNFALQVANAVHFKSGDLRLVGEAQLIQEHAGTDNNTAVSGKLLVDQQGTVSPFQYDYWSSPVTNGGMFSLSGGKFDGSDAVINAFNPTQILFNSGSPYNGLPSVLDGGGNVTTALTINTRWLYKYSRGSGSYAEWIALNGSSTLLPGEGYTMKGPNALTAKQNYVYYGLPNNGDYQFAITTGESILLGNPYPSALDAEKFLNDNISVVESLYFWVDGGSTSHVLSDYLGGYAIRNLTGGTPPSIASPLISGIGTSGTVTAPSQYVPIAKGFFVLAIGSGNVVFNNSQRYFKTDSNRLVNTLDTGNKYLRIGYEDPEGFHRQLLLGFMPNSSADLSYNPGYDAIQLMTREDDVFFIIDNNPNKQYAIQGVNGFSEFMEFPIGLVISEAGTHQLMLDAVENFTETVYLKDNLLNITHDLTASNLEINLPAGDYLDRFSIVFQPAETLTTSNPELEQTLVYYNGENHIVVSKPSSLEVDSIDVYNMLGQHILSVSENLKNQNKILIPFTNSQGVYLVVINSKSSKKSTKILKY</sequence>
<evidence type="ECO:0000313" key="3">
    <source>
        <dbReference type="EMBL" id="EMQ95278.1"/>
    </source>
</evidence>
<evidence type="ECO:0000256" key="2">
    <source>
        <dbReference type="SAM" id="SignalP"/>
    </source>
</evidence>
<dbReference type="AlphaFoldDB" id="M7NA00"/>
<dbReference type="Proteomes" id="UP000012024">
    <property type="component" value="Unassembled WGS sequence"/>
</dbReference>
<dbReference type="RefSeq" id="WP_007649039.1">
    <property type="nucleotide sequence ID" value="NZ_ANLA01000009.1"/>
</dbReference>
<dbReference type="NCBIfam" id="TIGR04183">
    <property type="entry name" value="Por_Secre_tail"/>
    <property type="match status" value="1"/>
</dbReference>
<dbReference type="InterPro" id="IPR026444">
    <property type="entry name" value="Secre_tail"/>
</dbReference>
<dbReference type="PATRIC" id="fig|1137281.3.peg.1391"/>
<protein>
    <recommendedName>
        <fullName evidence="5">Secretion system C-terminal sorting domain-containing protein</fullName>
    </recommendedName>
</protein>
<keyword evidence="4" id="KW-1185">Reference proteome</keyword>
<gene>
    <name evidence="3" type="ORF">D778_02800</name>
</gene>
<evidence type="ECO:0000256" key="1">
    <source>
        <dbReference type="ARBA" id="ARBA00022729"/>
    </source>
</evidence>
<reference evidence="3 4" key="1">
    <citation type="submission" date="2012-12" db="EMBL/GenBank/DDBJ databases">
        <title>Genome assembly of Formosa sp. AK20.</title>
        <authorList>
            <person name="Kumar R."/>
            <person name="Khatri I."/>
            <person name="Vaidya B."/>
            <person name="Subramanian S."/>
            <person name="Pinnaka A."/>
        </authorList>
    </citation>
    <scope>NUCLEOTIDE SEQUENCE [LARGE SCALE GENOMIC DNA]</scope>
    <source>
        <strain evidence="3 4">AK20</strain>
    </source>
</reference>
<name>M7NA00_9FLAO</name>
<keyword evidence="1 2" id="KW-0732">Signal</keyword>
<feature type="signal peptide" evidence="2">
    <location>
        <begin position="1"/>
        <end position="21"/>
    </location>
</feature>
<evidence type="ECO:0000313" key="4">
    <source>
        <dbReference type="Proteomes" id="UP000012024"/>
    </source>
</evidence>
<dbReference type="EMBL" id="ANLA01000009">
    <property type="protein sequence ID" value="EMQ95278.1"/>
    <property type="molecule type" value="Genomic_DNA"/>
</dbReference>
<organism evidence="3 4">
    <name type="scientific">Xanthomarina gelatinilytica</name>
    <dbReference type="NCBI Taxonomy" id="1137281"/>
    <lineage>
        <taxon>Bacteria</taxon>
        <taxon>Pseudomonadati</taxon>
        <taxon>Bacteroidota</taxon>
        <taxon>Flavobacteriia</taxon>
        <taxon>Flavobacteriales</taxon>
        <taxon>Flavobacteriaceae</taxon>
        <taxon>Xanthomarina</taxon>
    </lineage>
</organism>
<accession>M7NA00</accession>
<comment type="caution">
    <text evidence="3">The sequence shown here is derived from an EMBL/GenBank/DDBJ whole genome shotgun (WGS) entry which is preliminary data.</text>
</comment>
<proteinExistence type="predicted"/>
<feature type="chain" id="PRO_5004082034" description="Secretion system C-terminal sorting domain-containing protein" evidence="2">
    <location>
        <begin position="22"/>
        <end position="646"/>
    </location>
</feature>
<dbReference type="NCBIfam" id="NF033708">
    <property type="entry name" value="T9SS_Cterm_ChiA"/>
    <property type="match status" value="1"/>
</dbReference>
<evidence type="ECO:0008006" key="5">
    <source>
        <dbReference type="Google" id="ProtNLM"/>
    </source>
</evidence>
<dbReference type="GeneID" id="98641272"/>
<dbReference type="eggNOG" id="COG1345">
    <property type="taxonomic scope" value="Bacteria"/>
</dbReference>